<name>A0ABT3CM54_9MYCO</name>
<feature type="transmembrane region" description="Helical" evidence="8">
    <location>
        <begin position="159"/>
        <end position="176"/>
    </location>
</feature>
<evidence type="ECO:0000256" key="2">
    <source>
        <dbReference type="ARBA" id="ARBA00022475"/>
    </source>
</evidence>
<dbReference type="InterPro" id="IPR038731">
    <property type="entry name" value="RgtA/B/C-like"/>
</dbReference>
<feature type="transmembrane region" description="Helical" evidence="8">
    <location>
        <begin position="412"/>
        <end position="430"/>
    </location>
</feature>
<keyword evidence="2" id="KW-1003">Cell membrane</keyword>
<dbReference type="InterPro" id="IPR050297">
    <property type="entry name" value="LipidA_mod_glycosyltrf_83"/>
</dbReference>
<evidence type="ECO:0000256" key="7">
    <source>
        <dbReference type="ARBA" id="ARBA00023136"/>
    </source>
</evidence>
<feature type="transmembrane region" description="Helical" evidence="8">
    <location>
        <begin position="378"/>
        <end position="400"/>
    </location>
</feature>
<keyword evidence="7 8" id="KW-0472">Membrane</keyword>
<keyword evidence="4" id="KW-0808">Transferase</keyword>
<feature type="transmembrane region" description="Helical" evidence="8">
    <location>
        <begin position="133"/>
        <end position="153"/>
    </location>
</feature>
<dbReference type="RefSeq" id="WP_264071828.1">
    <property type="nucleotide sequence ID" value="NZ_JACKTY010000051.1"/>
</dbReference>
<evidence type="ECO:0000313" key="11">
    <source>
        <dbReference type="EMBL" id="MCV7230537.1"/>
    </source>
</evidence>
<feature type="transmembrane region" description="Helical" evidence="8">
    <location>
        <begin position="467"/>
        <end position="484"/>
    </location>
</feature>
<reference evidence="11 12" key="1">
    <citation type="journal article" date="2022" name="BMC Genomics">
        <title>Comparative genome analysis of mycobacteria focusing on tRNA and non-coding RNA.</title>
        <authorList>
            <person name="Behra P.R.K."/>
            <person name="Pettersson B.M.F."/>
            <person name="Ramesh M."/>
            <person name="Das S."/>
            <person name="Dasgupta S."/>
            <person name="Kirsebom L.A."/>
        </authorList>
    </citation>
    <scope>NUCLEOTIDE SEQUENCE [LARGE SCALE GENOMIC DNA]</scope>
    <source>
        <strain evidence="11 12">DSM 44078</strain>
    </source>
</reference>
<dbReference type="EMBL" id="JACKTY010000051">
    <property type="protein sequence ID" value="MCV7230537.1"/>
    <property type="molecule type" value="Genomic_DNA"/>
</dbReference>
<feature type="transmembrane region" description="Helical" evidence="8">
    <location>
        <begin position="28"/>
        <end position="44"/>
    </location>
</feature>
<keyword evidence="6 8" id="KW-1133">Transmembrane helix</keyword>
<feature type="transmembrane region" description="Helical" evidence="8">
    <location>
        <begin position="436"/>
        <end position="455"/>
    </location>
</feature>
<gene>
    <name evidence="11" type="ORF">H7J73_31480</name>
</gene>
<evidence type="ECO:0000256" key="6">
    <source>
        <dbReference type="ARBA" id="ARBA00022989"/>
    </source>
</evidence>
<dbReference type="PANTHER" id="PTHR33908:SF3">
    <property type="entry name" value="UNDECAPRENYL PHOSPHATE-ALPHA-4-AMINO-4-DEOXY-L-ARABINOSE ARABINOSYL TRANSFERASE"/>
    <property type="match status" value="1"/>
</dbReference>
<dbReference type="Proteomes" id="UP001526201">
    <property type="component" value="Unassembled WGS sequence"/>
</dbReference>
<comment type="subcellular location">
    <subcellularLocation>
        <location evidence="1">Cell membrane</location>
        <topology evidence="1">Multi-pass membrane protein</topology>
    </subcellularLocation>
</comment>
<evidence type="ECO:0000256" key="3">
    <source>
        <dbReference type="ARBA" id="ARBA00022676"/>
    </source>
</evidence>
<evidence type="ECO:0000313" key="12">
    <source>
        <dbReference type="Proteomes" id="UP001526201"/>
    </source>
</evidence>
<feature type="transmembrane region" description="Helical" evidence="8">
    <location>
        <begin position="324"/>
        <end position="341"/>
    </location>
</feature>
<feature type="transmembrane region" description="Helical" evidence="8">
    <location>
        <begin position="229"/>
        <end position="249"/>
    </location>
</feature>
<evidence type="ECO:0000256" key="1">
    <source>
        <dbReference type="ARBA" id="ARBA00004651"/>
    </source>
</evidence>
<evidence type="ECO:0000259" key="9">
    <source>
        <dbReference type="Pfam" id="PF13231"/>
    </source>
</evidence>
<feature type="transmembrane region" description="Helical" evidence="8">
    <location>
        <begin position="105"/>
        <end position="126"/>
    </location>
</feature>
<dbReference type="InterPro" id="IPR056785">
    <property type="entry name" value="YkcA/B-like_C"/>
</dbReference>
<dbReference type="Pfam" id="PF24878">
    <property type="entry name" value="YkcB_C"/>
    <property type="match status" value="1"/>
</dbReference>
<evidence type="ECO:0000256" key="5">
    <source>
        <dbReference type="ARBA" id="ARBA00022692"/>
    </source>
</evidence>
<proteinExistence type="predicted"/>
<protein>
    <submittedName>
        <fullName evidence="11">Glycosyltransferase family 39 protein</fullName>
    </submittedName>
</protein>
<keyword evidence="3" id="KW-0328">Glycosyltransferase</keyword>
<evidence type="ECO:0000256" key="8">
    <source>
        <dbReference type="SAM" id="Phobius"/>
    </source>
</evidence>
<dbReference type="Pfam" id="PF13231">
    <property type="entry name" value="PMT_2"/>
    <property type="match status" value="1"/>
</dbReference>
<dbReference type="PANTHER" id="PTHR33908">
    <property type="entry name" value="MANNOSYLTRANSFERASE YKCB-RELATED"/>
    <property type="match status" value="1"/>
</dbReference>
<sequence>MSTAMSSSAVDAAPEVVAPQIKGRLTHPWALAGLLVGTALLYLWDLSVSGWANAFYSAAAQAGAQSWKAFLFGSSDAANSITVDKPPLSLWPMALSARVFGVNSWSILVPQAVIGVGAVALLWDTVRRSFTEIAALAAGLVFALTPIAVAIFRYNNPDALLVLLMIAAVWAMLRAVDDGRTRWLLLAGLCVGLGYLTKQLQVTLILPALGVTYLIAGPRGLWTRLWQAAVSLGAAVAGAGWWVLLVQLWPAKDRPWIGGTTHNSIVELTLGYNGLGRLSGDEPGSTAGLALGPANGPNQTAASLHLWGVPGAGRLFQLAQAGQIAWLLPTALLFGVVLLVWRGRAARTDARRAQLLVWMLWLICTATVFSYMQGIFHPYYTVALAPAIGALVGIGAVVCWEHRHQVWARSTLAVAVVTVAATAYFALNYYPLYSPWLKWLVLGAAAVALLGLALTRLTCAGRGPLRTAVVVAMVMTALLAPVAYSVTTVVQGNSGGLPSAGPSLRSRIRVNSSSNQPGVVTAQITEASGPGFLRPIGAPGRPSHVPGCSLLEAGTPAADVIAKLTENADRYRWVAATVGSMCAAGYQLASGYPVMPVGGYNTTDPAPRPDQFLRLALGKHIHYFIITNPIQQDKWGHLNDAALIQQWVQRNFTPIRVDRVLMYDLSQ</sequence>
<comment type="caution">
    <text evidence="11">The sequence shown here is derived from an EMBL/GenBank/DDBJ whole genome shotgun (WGS) entry which is preliminary data.</text>
</comment>
<feature type="domain" description="Glycosyltransferase RgtA/B/C/D-like" evidence="9">
    <location>
        <begin position="84"/>
        <end position="235"/>
    </location>
</feature>
<feature type="transmembrane region" description="Helical" evidence="8">
    <location>
        <begin position="353"/>
        <end position="372"/>
    </location>
</feature>
<feature type="transmembrane region" description="Helical" evidence="8">
    <location>
        <begin position="204"/>
        <end position="222"/>
    </location>
</feature>
<organism evidence="11 12">
    <name type="scientific">Mycolicibacterium komossense</name>
    <dbReference type="NCBI Taxonomy" id="1779"/>
    <lineage>
        <taxon>Bacteria</taxon>
        <taxon>Bacillati</taxon>
        <taxon>Actinomycetota</taxon>
        <taxon>Actinomycetes</taxon>
        <taxon>Mycobacteriales</taxon>
        <taxon>Mycobacteriaceae</taxon>
        <taxon>Mycolicibacterium</taxon>
    </lineage>
</organism>
<keyword evidence="5 8" id="KW-0812">Transmembrane</keyword>
<keyword evidence="12" id="KW-1185">Reference proteome</keyword>
<accession>A0ABT3CM54</accession>
<evidence type="ECO:0000259" key="10">
    <source>
        <dbReference type="Pfam" id="PF24878"/>
    </source>
</evidence>
<evidence type="ECO:0000256" key="4">
    <source>
        <dbReference type="ARBA" id="ARBA00022679"/>
    </source>
</evidence>
<feature type="domain" description="Putative mannosyltransferase YkcA/B-like C-terminal" evidence="10">
    <location>
        <begin position="561"/>
        <end position="651"/>
    </location>
</feature>